<evidence type="ECO:0000256" key="1">
    <source>
        <dbReference type="SAM" id="Coils"/>
    </source>
</evidence>
<evidence type="ECO:0000313" key="2">
    <source>
        <dbReference type="EMBL" id="KZN57730.1"/>
    </source>
</evidence>
<dbReference type="Pfam" id="PF19268">
    <property type="entry name" value="CIS_TMP"/>
    <property type="match status" value="1"/>
</dbReference>
<dbReference type="AlphaFoldDB" id="A0A161YCR4"/>
<dbReference type="OrthoDB" id="499748at2"/>
<protein>
    <submittedName>
        <fullName evidence="2">Uncharacterized protein</fullName>
    </submittedName>
</protein>
<accession>A0A161YCR4</accession>
<dbReference type="InterPro" id="IPR045538">
    <property type="entry name" value="CIS_TMP"/>
</dbReference>
<comment type="caution">
    <text evidence="2">The sequence shown here is derived from an EMBL/GenBank/DDBJ whole genome shotgun (WGS) entry which is preliminary data.</text>
</comment>
<dbReference type="PATRIC" id="fig|1365253.3.peg.528"/>
<organism evidence="2 3">
    <name type="scientific">Pseudoalteromonas luteoviolacea NCIMB 1942</name>
    <dbReference type="NCBI Taxonomy" id="1365253"/>
    <lineage>
        <taxon>Bacteria</taxon>
        <taxon>Pseudomonadati</taxon>
        <taxon>Pseudomonadota</taxon>
        <taxon>Gammaproteobacteria</taxon>
        <taxon>Alteromonadales</taxon>
        <taxon>Pseudoalteromonadaceae</taxon>
        <taxon>Pseudoalteromonas</taxon>
    </lineage>
</organism>
<dbReference type="EMBL" id="AUXT01000024">
    <property type="protein sequence ID" value="KZN57730.1"/>
    <property type="molecule type" value="Genomic_DNA"/>
</dbReference>
<sequence>MKLAIAQIGADIDAPSSLIDSGKYSVSALESLLKKWLHHAINQLQLDVSETELLKGNEVCLDDISIELPDIDLNALQADPKGYFEREFSPVIRRVLQHSIEVQLNAQNSATNTKASELVSSVADIDLAHLDEKVIACLKEVFFRCIAENKQVFLNLIASAEWPAVRNGFIKAMSVDTQQIASFIDVFIGKFISLNIIGVVKKLSEKERYLFWLDIESIYCAMKSSQPQQQERLKVLVSAYSCFVNNDEFDRSTLNRVVTVLLRPQSELKLLKTWFAIKSSSQLANDDRSTLTRIANGVLTNSKAEEDLVYILQQALTQTSLKDVLQEFSSDTSFRGVNEMSLGSQEKLMLMPLYHQFKQGFKSSYFALQKLNKLLVDRSEHLELPLFDSKRWFSFFAEVDALGELPQPIYRLLEHIRQTVIYQRPSTEKKLKKIDYLLKLVERELQAISKAPERLLNYVYANRIRTLVCTFDSAPAAILQKLQNHCSAVRILGTPLQQNVNLKAYTELLNELSYWLVEKKHVFNLGCDVTQPENEAFGRLSELPKLYTDLDSATYVEQGNITDGTKSDTQNTLACAIELQGPLSKLVAKQQTRYFEQAQVSQYRLALSVIKQGLNLADKAILETQIIGANTQVLALLVRKYGAGALQLSGQNSASDDVIKTHTRVNQRFESEAATELSSLCNTLRGAVHAACMTLEKRAKAQETGVEAVSSVEHDAVPDLQLTVDKSNSAIKQLKQAQLLEVLTRIRRYLSTLEQQLGSVAATVSLRGIHQLAVELSLCFVSWRTLLNKSETIEIAMKVNRTIDKSLLKLQRLQKKIHVLNPYLENLTQKTSSWWGGLLHSSVDALTNLYAMGRDIEISNARELVKESSSPQCIELDTQSDKPLSYAPTDLLIDLVSIQSASSYHEVLQTLTHFIDGVEEMLVKNKLSTLPSHLVEVQSAAPPLELAREETTDAFGAHSLLNVERSKVSERINDERTVDKKTSGQDKVSLDHELKVAFPGVEEASRQRKTEHFYSSAKRIVSQSKALIKRLEKQAEKHEARILTAGFSQLQKQTIQALESAKSAYQSSTQRLVSEDAGIVLLWPFLETLYRKFELLTEHESGDVAFCNEQCQQKAHQLLCYLVSTDPQNNETYAINALLGLPLDHFYEYDEPLGEAESSELERLLEVAVARWEALKGMPVNVFREMFLHRNGEVNLTSNGVSIVVETKPQDILMMKLPWGLGIAQLPWLVNDLINIEWQYGV</sequence>
<keyword evidence="1" id="KW-0175">Coiled coil</keyword>
<feature type="coiled-coil region" evidence="1">
    <location>
        <begin position="1014"/>
        <end position="1041"/>
    </location>
</feature>
<proteinExistence type="predicted"/>
<dbReference type="Proteomes" id="UP000076587">
    <property type="component" value="Unassembled WGS sequence"/>
</dbReference>
<dbReference type="RefSeq" id="WP_063375555.1">
    <property type="nucleotide sequence ID" value="NZ_AUXT01000024.1"/>
</dbReference>
<evidence type="ECO:0000313" key="3">
    <source>
        <dbReference type="Proteomes" id="UP000076587"/>
    </source>
</evidence>
<name>A0A161YCR4_9GAMM</name>
<reference evidence="2 3" key="1">
    <citation type="submission" date="2013-07" db="EMBL/GenBank/DDBJ databases">
        <title>Comparative Genomic and Metabolomic Analysis of Twelve Strains of Pseudoalteromonas luteoviolacea.</title>
        <authorList>
            <person name="Vynne N.G."/>
            <person name="Mansson M."/>
            <person name="Gram L."/>
        </authorList>
    </citation>
    <scope>NUCLEOTIDE SEQUENCE [LARGE SCALE GENOMIC DNA]</scope>
    <source>
        <strain evidence="2 3">NCIMB 1942</strain>
    </source>
</reference>
<gene>
    <name evidence="2" type="ORF">N482_04320</name>
</gene>